<dbReference type="Proteomes" id="UP000675882">
    <property type="component" value="Unassembled WGS sequence"/>
</dbReference>
<proteinExistence type="predicted"/>
<keyword evidence="2" id="KW-1185">Reference proteome</keyword>
<dbReference type="EMBL" id="CAJNBL010000041">
    <property type="protein sequence ID" value="CAE6734521.1"/>
    <property type="molecule type" value="Genomic_DNA"/>
</dbReference>
<reference evidence="1" key="1">
    <citation type="submission" date="2021-02" db="EMBL/GenBank/DDBJ databases">
        <authorList>
            <person name="Han P."/>
        </authorList>
    </citation>
    <scope>NUCLEOTIDE SEQUENCE</scope>
    <source>
        <strain evidence="1">Candidatus Nitrotoga sp. ZN8</strain>
    </source>
</reference>
<sequence>MKLTKTRVGALLTPVTGQAFYWDWEDAPNGFGVRITPSGAGSYILQKRVDGKLKRLPLAHMRI</sequence>
<comment type="caution">
    <text evidence="1">The sequence shown here is derived from an EMBL/GenBank/DDBJ whole genome shotgun (WGS) entry which is preliminary data.</text>
</comment>
<protein>
    <recommendedName>
        <fullName evidence="3">Integrase DNA-binding domain-containing protein</fullName>
    </recommendedName>
</protein>
<dbReference type="RefSeq" id="WP_213036652.1">
    <property type="nucleotide sequence ID" value="NZ_CAJNBL010000041.1"/>
</dbReference>
<evidence type="ECO:0000313" key="1">
    <source>
        <dbReference type="EMBL" id="CAE6734521.1"/>
    </source>
</evidence>
<evidence type="ECO:0000313" key="2">
    <source>
        <dbReference type="Proteomes" id="UP000675882"/>
    </source>
</evidence>
<gene>
    <name evidence="1" type="ORF">NTGZN8_60063</name>
</gene>
<dbReference type="AlphaFoldDB" id="A0A916BDK9"/>
<name>A0A916BDK9_9PROT</name>
<evidence type="ECO:0008006" key="3">
    <source>
        <dbReference type="Google" id="ProtNLM"/>
    </source>
</evidence>
<dbReference type="InterPro" id="IPR038488">
    <property type="entry name" value="Integrase_DNA-bd_sf"/>
</dbReference>
<organism evidence="1 2">
    <name type="scientific">Candidatus Nitrotoga fabula</name>
    <dbReference type="NCBI Taxonomy" id="2182327"/>
    <lineage>
        <taxon>Bacteria</taxon>
        <taxon>Pseudomonadati</taxon>
        <taxon>Pseudomonadota</taxon>
        <taxon>Betaproteobacteria</taxon>
        <taxon>Nitrosomonadales</taxon>
        <taxon>Gallionellaceae</taxon>
        <taxon>Candidatus Nitrotoga</taxon>
    </lineage>
</organism>
<dbReference type="Gene3D" id="3.30.160.390">
    <property type="entry name" value="Integrase, DNA-binding domain"/>
    <property type="match status" value="1"/>
</dbReference>
<accession>A0A916BDK9</accession>